<sequence>MGYERQERERGGSYAIAEGGLSASLRDLGRFGMIYARNGYLNGRQIVPEEWVRQTRIGDTTRFAEVYKTDWARGAYRNQFWIDDVEGSVIMARGVFGQLIYIDHERDFVGVKLSSWPVAIDPVLRINARDMMNAIAASL</sequence>
<keyword evidence="2" id="KW-1185">Reference proteome</keyword>
<dbReference type="SUPFAM" id="SSF56601">
    <property type="entry name" value="beta-lactamase/transpeptidase-like"/>
    <property type="match status" value="1"/>
</dbReference>
<accession>A0A2P7S0R1</accession>
<evidence type="ECO:0000313" key="1">
    <source>
        <dbReference type="EMBL" id="PSJ56057.1"/>
    </source>
</evidence>
<reference evidence="1 2" key="1">
    <citation type="submission" date="2018-03" db="EMBL/GenBank/DDBJ databases">
        <title>The draft genome of Mesorhizobium soli JCM 19897.</title>
        <authorList>
            <person name="Li L."/>
            <person name="Liu L."/>
            <person name="Liang L."/>
            <person name="Wang T."/>
            <person name="Zhang X."/>
        </authorList>
    </citation>
    <scope>NUCLEOTIDE SEQUENCE [LARGE SCALE GENOMIC DNA]</scope>
    <source>
        <strain evidence="1 2">JCM 19897</strain>
    </source>
</reference>
<protein>
    <submittedName>
        <fullName evidence="1">Uncharacterized protein</fullName>
    </submittedName>
</protein>
<dbReference type="Gene3D" id="3.40.710.10">
    <property type="entry name" value="DD-peptidase/beta-lactamase superfamily"/>
    <property type="match status" value="1"/>
</dbReference>
<organism evidence="1 2">
    <name type="scientific">Pseudaminobacter soli</name>
    <name type="common">ex Li et al. 2025</name>
    <dbReference type="NCBI Taxonomy" id="1295366"/>
    <lineage>
        <taxon>Bacteria</taxon>
        <taxon>Pseudomonadati</taxon>
        <taxon>Pseudomonadota</taxon>
        <taxon>Alphaproteobacteria</taxon>
        <taxon>Hyphomicrobiales</taxon>
        <taxon>Phyllobacteriaceae</taxon>
        <taxon>Pseudaminobacter</taxon>
    </lineage>
</organism>
<evidence type="ECO:0000313" key="2">
    <source>
        <dbReference type="Proteomes" id="UP000240653"/>
    </source>
</evidence>
<proteinExistence type="predicted"/>
<name>A0A2P7S0R1_9HYPH</name>
<gene>
    <name evidence="1" type="ORF">C7I85_25340</name>
</gene>
<dbReference type="EMBL" id="PXYL01000020">
    <property type="protein sequence ID" value="PSJ56057.1"/>
    <property type="molecule type" value="Genomic_DNA"/>
</dbReference>
<dbReference type="Proteomes" id="UP000240653">
    <property type="component" value="Unassembled WGS sequence"/>
</dbReference>
<dbReference type="AlphaFoldDB" id="A0A2P7S0R1"/>
<comment type="caution">
    <text evidence="1">The sequence shown here is derived from an EMBL/GenBank/DDBJ whole genome shotgun (WGS) entry which is preliminary data.</text>
</comment>
<dbReference type="InterPro" id="IPR012338">
    <property type="entry name" value="Beta-lactam/transpept-like"/>
</dbReference>